<dbReference type="PANTHER" id="PTHR43553">
    <property type="entry name" value="HEAVY METAL TRANSPORTER"/>
    <property type="match status" value="1"/>
</dbReference>
<dbReference type="PROSITE" id="PS00211">
    <property type="entry name" value="ABC_TRANSPORTER_1"/>
    <property type="match status" value="1"/>
</dbReference>
<dbReference type="GO" id="GO:0043190">
    <property type="term" value="C:ATP-binding cassette (ABC) transporter complex"/>
    <property type="evidence" value="ECO:0007669"/>
    <property type="project" value="TreeGrafter"/>
</dbReference>
<evidence type="ECO:0000256" key="6">
    <source>
        <dbReference type="ARBA" id="ARBA00022840"/>
    </source>
</evidence>
<evidence type="ECO:0000256" key="4">
    <source>
        <dbReference type="ARBA" id="ARBA00022475"/>
    </source>
</evidence>
<comment type="subcellular location">
    <subcellularLocation>
        <location evidence="1">Cell membrane</location>
        <topology evidence="1">Peripheral membrane protein</topology>
    </subcellularLocation>
</comment>
<keyword evidence="11" id="KW-1185">Reference proteome</keyword>
<organism evidence="10 11">
    <name type="scientific">Vallitalea pronyensis</name>
    <dbReference type="NCBI Taxonomy" id="1348613"/>
    <lineage>
        <taxon>Bacteria</taxon>
        <taxon>Bacillati</taxon>
        <taxon>Bacillota</taxon>
        <taxon>Clostridia</taxon>
        <taxon>Lachnospirales</taxon>
        <taxon>Vallitaleaceae</taxon>
        <taxon>Vallitalea</taxon>
    </lineage>
</organism>
<dbReference type="EMBL" id="CP058649">
    <property type="protein sequence ID" value="QUI22799.1"/>
    <property type="molecule type" value="Genomic_DNA"/>
</dbReference>
<keyword evidence="4" id="KW-1003">Cell membrane</keyword>
<dbReference type="InterPro" id="IPR017871">
    <property type="entry name" value="ABC_transporter-like_CS"/>
</dbReference>
<comment type="similarity">
    <text evidence="2">Belongs to the ABC transporter superfamily.</text>
</comment>
<evidence type="ECO:0000256" key="8">
    <source>
        <dbReference type="ARBA" id="ARBA00023136"/>
    </source>
</evidence>
<dbReference type="GO" id="GO:0042626">
    <property type="term" value="F:ATPase-coupled transmembrane transporter activity"/>
    <property type="evidence" value="ECO:0007669"/>
    <property type="project" value="TreeGrafter"/>
</dbReference>
<gene>
    <name evidence="10" type="ORF">HZI73_11090</name>
</gene>
<dbReference type="Proteomes" id="UP000683246">
    <property type="component" value="Chromosome"/>
</dbReference>
<dbReference type="GO" id="GO:0005524">
    <property type="term" value="F:ATP binding"/>
    <property type="evidence" value="ECO:0007669"/>
    <property type="project" value="UniProtKB-KW"/>
</dbReference>
<dbReference type="InterPro" id="IPR015856">
    <property type="entry name" value="ABC_transpr_CbiO/EcfA_su"/>
</dbReference>
<evidence type="ECO:0000256" key="5">
    <source>
        <dbReference type="ARBA" id="ARBA00022741"/>
    </source>
</evidence>
<dbReference type="InterPro" id="IPR003593">
    <property type="entry name" value="AAA+_ATPase"/>
</dbReference>
<dbReference type="SMART" id="SM00382">
    <property type="entry name" value="AAA"/>
    <property type="match status" value="1"/>
</dbReference>
<evidence type="ECO:0000313" key="10">
    <source>
        <dbReference type="EMBL" id="QUI22799.1"/>
    </source>
</evidence>
<dbReference type="RefSeq" id="WP_212698295.1">
    <property type="nucleotide sequence ID" value="NZ_CP058649.1"/>
</dbReference>
<keyword evidence="8" id="KW-0472">Membrane</keyword>
<protein>
    <submittedName>
        <fullName evidence="10">Energy-coupling factor ABC transporter ATP-binding protein</fullName>
    </submittedName>
</protein>
<evidence type="ECO:0000256" key="2">
    <source>
        <dbReference type="ARBA" id="ARBA00005417"/>
    </source>
</evidence>
<reference evidence="10" key="1">
    <citation type="submission" date="2020-07" db="EMBL/GenBank/DDBJ databases">
        <title>Vallitalea pronyensis genome.</title>
        <authorList>
            <person name="Postec A."/>
        </authorList>
    </citation>
    <scope>NUCLEOTIDE SEQUENCE</scope>
    <source>
        <strain evidence="10">FatNI3</strain>
    </source>
</reference>
<dbReference type="CDD" id="cd03225">
    <property type="entry name" value="ABC_cobalt_CbiO_domain1"/>
    <property type="match status" value="1"/>
</dbReference>
<dbReference type="InterPro" id="IPR050095">
    <property type="entry name" value="ECF_ABC_transporter_ATP-bd"/>
</dbReference>
<dbReference type="SUPFAM" id="SSF52540">
    <property type="entry name" value="P-loop containing nucleoside triphosphate hydrolases"/>
    <property type="match status" value="1"/>
</dbReference>
<evidence type="ECO:0000259" key="9">
    <source>
        <dbReference type="PROSITE" id="PS50893"/>
    </source>
</evidence>
<dbReference type="InterPro" id="IPR027417">
    <property type="entry name" value="P-loop_NTPase"/>
</dbReference>
<dbReference type="Gene3D" id="3.40.50.300">
    <property type="entry name" value="P-loop containing nucleotide triphosphate hydrolases"/>
    <property type="match status" value="1"/>
</dbReference>
<dbReference type="PROSITE" id="PS50893">
    <property type="entry name" value="ABC_TRANSPORTER_2"/>
    <property type="match status" value="1"/>
</dbReference>
<evidence type="ECO:0000313" key="11">
    <source>
        <dbReference type="Proteomes" id="UP000683246"/>
    </source>
</evidence>
<dbReference type="KEGG" id="vpy:HZI73_11090"/>
<keyword evidence="6 10" id="KW-0067">ATP-binding</keyword>
<dbReference type="Pfam" id="PF00005">
    <property type="entry name" value="ABC_tran"/>
    <property type="match status" value="1"/>
</dbReference>
<dbReference type="InterPro" id="IPR003439">
    <property type="entry name" value="ABC_transporter-like_ATP-bd"/>
</dbReference>
<evidence type="ECO:0000256" key="7">
    <source>
        <dbReference type="ARBA" id="ARBA00022967"/>
    </source>
</evidence>
<dbReference type="GO" id="GO:0016887">
    <property type="term" value="F:ATP hydrolysis activity"/>
    <property type="evidence" value="ECO:0007669"/>
    <property type="project" value="InterPro"/>
</dbReference>
<evidence type="ECO:0000256" key="1">
    <source>
        <dbReference type="ARBA" id="ARBA00004202"/>
    </source>
</evidence>
<keyword evidence="7" id="KW-1278">Translocase</keyword>
<dbReference type="PANTHER" id="PTHR43553:SF24">
    <property type="entry name" value="ENERGY-COUPLING FACTOR TRANSPORTER ATP-BINDING PROTEIN ECFA1"/>
    <property type="match status" value="1"/>
</dbReference>
<proteinExistence type="inferred from homology"/>
<feature type="domain" description="ABC transporter" evidence="9">
    <location>
        <begin position="4"/>
        <end position="223"/>
    </location>
</feature>
<accession>A0A8J8SGV9</accession>
<keyword evidence="3" id="KW-0813">Transport</keyword>
<dbReference type="AlphaFoldDB" id="A0A8J8SGV9"/>
<keyword evidence="5" id="KW-0547">Nucleotide-binding</keyword>
<evidence type="ECO:0000256" key="3">
    <source>
        <dbReference type="ARBA" id="ARBA00022448"/>
    </source>
</evidence>
<name>A0A8J8SGV9_9FIRM</name>
<sequence>MNDIRADRILYSYTHNKPVIKHVSINIRSKGITALVGDNGSGKTTLGKLLAGILKPDSGQVWIDGLASQNMTLSDVGQRIGYLFQNPRKHIVATSVREQLLVAHELLEKDPKEGEANAQALLHLFQLEHKAQASPYTLSHGELKRLALASILFSKPDFLILDEPTAGLDHTRMIQLSNYLMKVHQKGIGMVLISHNWAFVKKHADRIVTLEEGKIVHDTQSEN</sequence>